<organism evidence="2 3">
    <name type="scientific">Paenibacillus marchantiophytorum</name>
    <dbReference type="NCBI Taxonomy" id="1619310"/>
    <lineage>
        <taxon>Bacteria</taxon>
        <taxon>Bacillati</taxon>
        <taxon>Bacillota</taxon>
        <taxon>Bacilli</taxon>
        <taxon>Bacillales</taxon>
        <taxon>Paenibacillaceae</taxon>
        <taxon>Paenibacillus</taxon>
    </lineage>
</organism>
<keyword evidence="3" id="KW-1185">Reference proteome</keyword>
<dbReference type="EMBL" id="BMHE01000008">
    <property type="protein sequence ID" value="GFZ75735.1"/>
    <property type="molecule type" value="Genomic_DNA"/>
</dbReference>
<evidence type="ECO:0000313" key="2">
    <source>
        <dbReference type="EMBL" id="GFZ75735.1"/>
    </source>
</evidence>
<evidence type="ECO:0000259" key="1">
    <source>
        <dbReference type="Pfam" id="PF13542"/>
    </source>
</evidence>
<dbReference type="Proteomes" id="UP000615455">
    <property type="component" value="Unassembled WGS sequence"/>
</dbReference>
<dbReference type="Pfam" id="PF13542">
    <property type="entry name" value="HTH_Tnp_ISL3"/>
    <property type="match status" value="1"/>
</dbReference>
<accession>A0ABQ1EK45</accession>
<gene>
    <name evidence="2" type="ORF">GCM10008018_21080</name>
</gene>
<name>A0ABQ1EK45_9BACL</name>
<protein>
    <recommendedName>
        <fullName evidence="1">Transposase IS204/IS1001/IS1096/IS1165 helix-turn-helix domain-containing protein</fullName>
    </recommendedName>
</protein>
<comment type="caution">
    <text evidence="2">The sequence shown here is derived from an EMBL/GenBank/DDBJ whole genome shotgun (WGS) entry which is preliminary data.</text>
</comment>
<dbReference type="InterPro" id="IPR032877">
    <property type="entry name" value="Transposase_HTH"/>
</dbReference>
<reference evidence="3" key="1">
    <citation type="journal article" date="2019" name="Int. J. Syst. Evol. Microbiol.">
        <title>The Global Catalogue of Microorganisms (GCM) 10K type strain sequencing project: providing services to taxonomists for standard genome sequencing and annotation.</title>
        <authorList>
            <consortium name="The Broad Institute Genomics Platform"/>
            <consortium name="The Broad Institute Genome Sequencing Center for Infectious Disease"/>
            <person name="Wu L."/>
            <person name="Ma J."/>
        </authorList>
    </citation>
    <scope>NUCLEOTIDE SEQUENCE [LARGE SCALE GENOMIC DNA]</scope>
    <source>
        <strain evidence="3">CGMCC 1.15043</strain>
    </source>
</reference>
<evidence type="ECO:0000313" key="3">
    <source>
        <dbReference type="Proteomes" id="UP000615455"/>
    </source>
</evidence>
<feature type="domain" description="Transposase IS204/IS1001/IS1096/IS1165 helix-turn-helix" evidence="1">
    <location>
        <begin position="10"/>
        <end position="55"/>
    </location>
</feature>
<sequence length="63" mass="7381">MLMHNYSFLIRPKSHFTLKFDAFAMGLMAEMPVNAAARELRAHDTRMCRILHHYVDQAMSKLD</sequence>
<proteinExistence type="predicted"/>